<keyword evidence="2" id="KW-0328">Glycosyltransferase</keyword>
<gene>
    <name evidence="5" type="ORF">DNR46_15000</name>
</gene>
<dbReference type="Proteomes" id="UP000275436">
    <property type="component" value="Unassembled WGS sequence"/>
</dbReference>
<organism evidence="5 6">
    <name type="scientific">Mesorhizobium japonicum</name>
    <dbReference type="NCBI Taxonomy" id="2066070"/>
    <lineage>
        <taxon>Bacteria</taxon>
        <taxon>Pseudomonadati</taxon>
        <taxon>Pseudomonadota</taxon>
        <taxon>Alphaproteobacteria</taxon>
        <taxon>Hyphomicrobiales</taxon>
        <taxon>Phyllobacteriaceae</taxon>
        <taxon>Mesorhizobium</taxon>
    </lineage>
</organism>
<dbReference type="Pfam" id="PF00535">
    <property type="entry name" value="Glycos_transf_2"/>
    <property type="match status" value="1"/>
</dbReference>
<sequence length="296" mass="33535">MPISIQQQSVIYRTDIHAIERSLESIARAAELAVPFGVSEFCVVYGDSSPDPCLTDDQISVLRNRFSNITIKYDFFNENLGSAGGHNRLAAAATADFILIQNPDVVPAPRLLENLIAPFSEKGIGMVEAKQIPIEHPKEYDTQTGDTSWASTACAIVRRDTYERIEGFDAKTFFLYCDDVDFSWRVRELGLRVVFQPAAVAFHDKRLSTQGGWQPSSSERFYSAEAALLLTYKWSREDLTEKILDDFIQFGDEFQKRAVVEFNKRKESGLLPKQRDQNRAVAQFIDGNYAKHRYAI</sequence>
<dbReference type="AlphaFoldDB" id="A0A3M9XBS1"/>
<evidence type="ECO:0000256" key="1">
    <source>
        <dbReference type="ARBA" id="ARBA00006739"/>
    </source>
</evidence>
<evidence type="ECO:0000313" key="5">
    <source>
        <dbReference type="EMBL" id="RNJ45176.1"/>
    </source>
</evidence>
<dbReference type="PANTHER" id="PTHR43179:SF12">
    <property type="entry name" value="GALACTOFURANOSYLTRANSFERASE GLFT2"/>
    <property type="match status" value="1"/>
</dbReference>
<comment type="caution">
    <text evidence="5">The sequence shown here is derived from an EMBL/GenBank/DDBJ whole genome shotgun (WGS) entry which is preliminary data.</text>
</comment>
<protein>
    <submittedName>
        <fullName evidence="5">Glycosyltransferase family 2 protein</fullName>
    </submittedName>
</protein>
<keyword evidence="3 5" id="KW-0808">Transferase</keyword>
<evidence type="ECO:0000256" key="2">
    <source>
        <dbReference type="ARBA" id="ARBA00022676"/>
    </source>
</evidence>
<dbReference type="InterPro" id="IPR001173">
    <property type="entry name" value="Glyco_trans_2-like"/>
</dbReference>
<name>A0A3M9XBS1_9HYPH</name>
<evidence type="ECO:0000259" key="4">
    <source>
        <dbReference type="Pfam" id="PF00535"/>
    </source>
</evidence>
<comment type="similarity">
    <text evidence="1">Belongs to the glycosyltransferase 2 family.</text>
</comment>
<dbReference type="Gene3D" id="3.90.550.10">
    <property type="entry name" value="Spore Coat Polysaccharide Biosynthesis Protein SpsA, Chain A"/>
    <property type="match status" value="1"/>
</dbReference>
<dbReference type="SUPFAM" id="SSF53448">
    <property type="entry name" value="Nucleotide-diphospho-sugar transferases"/>
    <property type="match status" value="1"/>
</dbReference>
<dbReference type="GO" id="GO:0016757">
    <property type="term" value="F:glycosyltransferase activity"/>
    <property type="evidence" value="ECO:0007669"/>
    <property type="project" value="UniProtKB-KW"/>
</dbReference>
<dbReference type="InterPro" id="IPR029044">
    <property type="entry name" value="Nucleotide-diphossugar_trans"/>
</dbReference>
<dbReference type="EMBL" id="QKOD01000003">
    <property type="protein sequence ID" value="RNJ45176.1"/>
    <property type="molecule type" value="Genomic_DNA"/>
</dbReference>
<dbReference type="PANTHER" id="PTHR43179">
    <property type="entry name" value="RHAMNOSYLTRANSFERASE WBBL"/>
    <property type="match status" value="1"/>
</dbReference>
<evidence type="ECO:0000313" key="6">
    <source>
        <dbReference type="Proteomes" id="UP000275436"/>
    </source>
</evidence>
<evidence type="ECO:0000256" key="3">
    <source>
        <dbReference type="ARBA" id="ARBA00022679"/>
    </source>
</evidence>
<reference evidence="5 6" key="1">
    <citation type="journal article" date="2018" name="Mol. Plant Microbe Interact.">
        <title>Taxonomically Different Co-Microsymbionts of a Relict Legume, Oxytropis popoviana, Have Complementary Sets of Symbiotic Genes and Together Increase the Efficiency of Plant Nodulation.</title>
        <authorList>
            <person name="Safronova V."/>
            <person name="Belimov A."/>
            <person name="Sazanova A."/>
            <person name="Chirak E."/>
            <person name="Verkhozina A."/>
            <person name="Kuznetsova I."/>
            <person name="Andronov E."/>
            <person name="Puhalsky J."/>
            <person name="Tikhonovich I."/>
        </authorList>
    </citation>
    <scope>NUCLEOTIDE SEQUENCE [LARGE SCALE GENOMIC DNA]</scope>
    <source>
        <strain evidence="5 6">Opo-235</strain>
    </source>
</reference>
<accession>A0A3M9XBS1</accession>
<feature type="domain" description="Glycosyltransferase 2-like" evidence="4">
    <location>
        <begin position="17"/>
        <end position="127"/>
    </location>
</feature>
<proteinExistence type="inferred from homology"/>
<dbReference type="RefSeq" id="WP_123168242.1">
    <property type="nucleotide sequence ID" value="NZ_QKOD01000003.1"/>
</dbReference>